<dbReference type="OrthoDB" id="7375081at2"/>
<dbReference type="Pfam" id="PF03480">
    <property type="entry name" value="DctP"/>
    <property type="match status" value="1"/>
</dbReference>
<evidence type="ECO:0000313" key="6">
    <source>
        <dbReference type="Proteomes" id="UP000009881"/>
    </source>
</evidence>
<accession>K9HHT1</accession>
<comment type="similarity">
    <text evidence="1">Belongs to the bacterial solute-binding protein 7 family.</text>
</comment>
<protein>
    <submittedName>
        <fullName evidence="5">TRAP-type C4-dicarboxylate transport system, periplasmic component</fullName>
    </submittedName>
</protein>
<dbReference type="GO" id="GO:0030288">
    <property type="term" value="C:outer membrane-bounded periplasmic space"/>
    <property type="evidence" value="ECO:0007669"/>
    <property type="project" value="InterPro"/>
</dbReference>
<dbReference type="PIRSF" id="PIRSF006470">
    <property type="entry name" value="DctB"/>
    <property type="match status" value="1"/>
</dbReference>
<dbReference type="CDD" id="cd13678">
    <property type="entry name" value="PBP2_TRAP_DctP10"/>
    <property type="match status" value="1"/>
</dbReference>
<dbReference type="Gene3D" id="3.40.190.170">
    <property type="entry name" value="Bacterial extracellular solute-binding protein, family 7"/>
    <property type="match status" value="1"/>
</dbReference>
<keyword evidence="2" id="KW-0813">Transport</keyword>
<dbReference type="PANTHER" id="PTHR33376:SF7">
    <property type="entry name" value="C4-DICARBOXYLATE-BINDING PROTEIN DCTB"/>
    <property type="match status" value="1"/>
</dbReference>
<reference evidence="5 6" key="1">
    <citation type="journal article" date="2013" name="Genome Announc.">
        <title>Draft Genome Sequence of an Alphaproteobacterium, Caenispirillum salinarum AK4(T), Isolated from a Solar Saltern.</title>
        <authorList>
            <person name="Khatri I."/>
            <person name="Singh A."/>
            <person name="Korpole S."/>
            <person name="Pinnaka A.K."/>
            <person name="Subramanian S."/>
        </authorList>
    </citation>
    <scope>NUCLEOTIDE SEQUENCE [LARGE SCALE GENOMIC DNA]</scope>
    <source>
        <strain evidence="5 6">AK4</strain>
    </source>
</reference>
<evidence type="ECO:0000256" key="2">
    <source>
        <dbReference type="ARBA" id="ARBA00022448"/>
    </source>
</evidence>
<keyword evidence="3 4" id="KW-0732">Signal</keyword>
<proteinExistence type="inferred from homology"/>
<dbReference type="GO" id="GO:0055085">
    <property type="term" value="P:transmembrane transport"/>
    <property type="evidence" value="ECO:0007669"/>
    <property type="project" value="InterPro"/>
</dbReference>
<dbReference type="RefSeq" id="WP_009541803.1">
    <property type="nucleotide sequence ID" value="NZ_ANHY01000017.1"/>
</dbReference>
<dbReference type="PANTHER" id="PTHR33376">
    <property type="match status" value="1"/>
</dbReference>
<dbReference type="NCBIfam" id="TIGR00787">
    <property type="entry name" value="dctP"/>
    <property type="match status" value="1"/>
</dbReference>
<evidence type="ECO:0000313" key="5">
    <source>
        <dbReference type="EMBL" id="EKV28146.1"/>
    </source>
</evidence>
<dbReference type="AlphaFoldDB" id="K9HHT1"/>
<name>K9HHT1_9PROT</name>
<dbReference type="STRING" id="1238182.C882_1147"/>
<organism evidence="5 6">
    <name type="scientific">Caenispirillum salinarum AK4</name>
    <dbReference type="NCBI Taxonomy" id="1238182"/>
    <lineage>
        <taxon>Bacteria</taxon>
        <taxon>Pseudomonadati</taxon>
        <taxon>Pseudomonadota</taxon>
        <taxon>Alphaproteobacteria</taxon>
        <taxon>Rhodospirillales</taxon>
        <taxon>Novispirillaceae</taxon>
        <taxon>Caenispirillum</taxon>
    </lineage>
</organism>
<dbReference type="InterPro" id="IPR018389">
    <property type="entry name" value="DctP_fam"/>
</dbReference>
<sequence length="343" mass="37353">MSMFKGVLGALVAAAVALPGLTTAATAADYKDEYKVSTVLGSPFPWGIAAEEWVKLVDERTDGRISMKVYPGTQLVQGDQTKEFTAMRQGIIDMAVGSTINWSPQVKELNLFSLPFLMPDYAALDALTQGPVGEDIFAAIEKQGVVPLAWAENGFREVTNSQKPITSPDDMAGLKMRVVGSPLFNDTFTALGANPTQMSWADAKPALTTGAVDGQENPLIIYKLAKMDTIGQDHITLWHYMADPLIFAINKRVWESFSPEDQEIVRQAAVDAGKIGIKAARAGLTEDDQSLIEEIRSLGTEVTELTPEQRQAFVDATRGVYDDWAQKIGPELVKKAEESIANR</sequence>
<dbReference type="NCBIfam" id="NF037995">
    <property type="entry name" value="TRAP_S1"/>
    <property type="match status" value="1"/>
</dbReference>
<feature type="chain" id="PRO_5003930230" evidence="4">
    <location>
        <begin position="28"/>
        <end position="343"/>
    </location>
</feature>
<dbReference type="PATRIC" id="fig|1238182.3.peg.3361"/>
<dbReference type="InterPro" id="IPR004682">
    <property type="entry name" value="TRAP_DctP"/>
</dbReference>
<dbReference type="Proteomes" id="UP000009881">
    <property type="component" value="Unassembled WGS sequence"/>
</dbReference>
<feature type="signal peptide" evidence="4">
    <location>
        <begin position="1"/>
        <end position="27"/>
    </location>
</feature>
<evidence type="ECO:0000256" key="1">
    <source>
        <dbReference type="ARBA" id="ARBA00009023"/>
    </source>
</evidence>
<dbReference type="InterPro" id="IPR038404">
    <property type="entry name" value="TRAP_DctP_sf"/>
</dbReference>
<keyword evidence="6" id="KW-1185">Reference proteome</keyword>
<dbReference type="eggNOG" id="COG1638">
    <property type="taxonomic scope" value="Bacteria"/>
</dbReference>
<comment type="caution">
    <text evidence="5">The sequence shown here is derived from an EMBL/GenBank/DDBJ whole genome shotgun (WGS) entry which is preliminary data.</text>
</comment>
<evidence type="ECO:0000256" key="3">
    <source>
        <dbReference type="ARBA" id="ARBA00022729"/>
    </source>
</evidence>
<dbReference type="EMBL" id="ANHY01000017">
    <property type="protein sequence ID" value="EKV28146.1"/>
    <property type="molecule type" value="Genomic_DNA"/>
</dbReference>
<evidence type="ECO:0000256" key="4">
    <source>
        <dbReference type="SAM" id="SignalP"/>
    </source>
</evidence>
<gene>
    <name evidence="5" type="ORF">C882_1147</name>
</gene>